<organism evidence="1 2">
    <name type="scientific">Homarus americanus</name>
    <name type="common">American lobster</name>
    <dbReference type="NCBI Taxonomy" id="6706"/>
    <lineage>
        <taxon>Eukaryota</taxon>
        <taxon>Metazoa</taxon>
        <taxon>Ecdysozoa</taxon>
        <taxon>Arthropoda</taxon>
        <taxon>Crustacea</taxon>
        <taxon>Multicrustacea</taxon>
        <taxon>Malacostraca</taxon>
        <taxon>Eumalacostraca</taxon>
        <taxon>Eucarida</taxon>
        <taxon>Decapoda</taxon>
        <taxon>Pleocyemata</taxon>
        <taxon>Astacidea</taxon>
        <taxon>Nephropoidea</taxon>
        <taxon>Nephropidae</taxon>
        <taxon>Homarus</taxon>
    </lineage>
</organism>
<dbReference type="EMBL" id="JAHLQT010043233">
    <property type="protein sequence ID" value="KAG7154972.1"/>
    <property type="molecule type" value="Genomic_DNA"/>
</dbReference>
<name>A0A8J5MKW1_HOMAM</name>
<sequence length="69" mass="7205">SKGLGSLRSERDKGTLIVGEDNVASTHTTENMEARVKEAEHLCQCCGGGCHVVLMAGIKTFVSVVAGCL</sequence>
<evidence type="ECO:0000313" key="2">
    <source>
        <dbReference type="Proteomes" id="UP000747542"/>
    </source>
</evidence>
<gene>
    <name evidence="1" type="ORF">Hamer_G015557</name>
</gene>
<evidence type="ECO:0000313" key="1">
    <source>
        <dbReference type="EMBL" id="KAG7154972.1"/>
    </source>
</evidence>
<keyword evidence="2" id="KW-1185">Reference proteome</keyword>
<reference evidence="1" key="1">
    <citation type="journal article" date="2021" name="Sci. Adv.">
        <title>The American lobster genome reveals insights on longevity, neural, and immune adaptations.</title>
        <authorList>
            <person name="Polinski J.M."/>
            <person name="Zimin A.V."/>
            <person name="Clark K.F."/>
            <person name="Kohn A.B."/>
            <person name="Sadowski N."/>
            <person name="Timp W."/>
            <person name="Ptitsyn A."/>
            <person name="Khanna P."/>
            <person name="Romanova D.Y."/>
            <person name="Williams P."/>
            <person name="Greenwood S.J."/>
            <person name="Moroz L.L."/>
            <person name="Walt D.R."/>
            <person name="Bodnar A.G."/>
        </authorList>
    </citation>
    <scope>NUCLEOTIDE SEQUENCE</scope>
    <source>
        <strain evidence="1">GMGI-L3</strain>
    </source>
</reference>
<accession>A0A8J5MKW1</accession>
<proteinExistence type="predicted"/>
<protein>
    <submittedName>
        <fullName evidence="1">Uncharacterized protein</fullName>
    </submittedName>
</protein>
<dbReference type="AlphaFoldDB" id="A0A8J5MKW1"/>
<feature type="non-terminal residue" evidence="1">
    <location>
        <position position="1"/>
    </location>
</feature>
<comment type="caution">
    <text evidence="1">The sequence shown here is derived from an EMBL/GenBank/DDBJ whole genome shotgun (WGS) entry which is preliminary data.</text>
</comment>
<dbReference type="Proteomes" id="UP000747542">
    <property type="component" value="Unassembled WGS sequence"/>
</dbReference>